<dbReference type="SUPFAM" id="SSF50952">
    <property type="entry name" value="Soluble quinoprotein glucose dehydrogenase"/>
    <property type="match status" value="1"/>
</dbReference>
<dbReference type="InterPro" id="IPR011041">
    <property type="entry name" value="Quinoprot_gluc/sorb_DH_b-prop"/>
</dbReference>
<keyword evidence="1" id="KW-1133">Transmembrane helix</keyword>
<keyword evidence="1" id="KW-0812">Transmembrane</keyword>
<dbReference type="EMBL" id="BNJF01000001">
    <property type="protein sequence ID" value="GHO43893.1"/>
    <property type="molecule type" value="Genomic_DNA"/>
</dbReference>
<dbReference type="AlphaFoldDB" id="A0A8J3I0L0"/>
<evidence type="ECO:0000313" key="3">
    <source>
        <dbReference type="Proteomes" id="UP000612362"/>
    </source>
</evidence>
<reference evidence="2" key="1">
    <citation type="submission" date="2020-10" db="EMBL/GenBank/DDBJ databases">
        <title>Taxonomic study of unclassified bacteria belonging to the class Ktedonobacteria.</title>
        <authorList>
            <person name="Yabe S."/>
            <person name="Wang C.M."/>
            <person name="Zheng Y."/>
            <person name="Sakai Y."/>
            <person name="Cavaletti L."/>
            <person name="Monciardini P."/>
            <person name="Donadio S."/>
        </authorList>
    </citation>
    <scope>NUCLEOTIDE SEQUENCE</scope>
    <source>
        <strain evidence="2">SOSP1-1</strain>
    </source>
</reference>
<keyword evidence="1" id="KW-0472">Membrane</keyword>
<sequence length="103" mass="11255">MDNTEERSQSGHKRRALTPWRIALIVILILLLVAGGVLASKWRTVSSLLTGSRYVSVNAATESLTLPPGFHAEPFYTGLSIPRMLTFSPDGTLFVAERGQRAS</sequence>
<protein>
    <submittedName>
        <fullName evidence="2">Uncharacterized protein</fullName>
    </submittedName>
</protein>
<dbReference type="Proteomes" id="UP000612362">
    <property type="component" value="Unassembled WGS sequence"/>
</dbReference>
<accession>A0A8J3I0L0</accession>
<dbReference type="RefSeq" id="WP_220193339.1">
    <property type="nucleotide sequence ID" value="NZ_BNJF01000001.1"/>
</dbReference>
<feature type="transmembrane region" description="Helical" evidence="1">
    <location>
        <begin position="20"/>
        <end position="39"/>
    </location>
</feature>
<gene>
    <name evidence="2" type="ORF">KSX_20560</name>
</gene>
<comment type="caution">
    <text evidence="2">The sequence shown here is derived from an EMBL/GenBank/DDBJ whole genome shotgun (WGS) entry which is preliminary data.</text>
</comment>
<name>A0A8J3I0L0_9CHLR</name>
<keyword evidence="3" id="KW-1185">Reference proteome</keyword>
<evidence type="ECO:0000256" key="1">
    <source>
        <dbReference type="SAM" id="Phobius"/>
    </source>
</evidence>
<organism evidence="2 3">
    <name type="scientific">Ktedonospora formicarum</name>
    <dbReference type="NCBI Taxonomy" id="2778364"/>
    <lineage>
        <taxon>Bacteria</taxon>
        <taxon>Bacillati</taxon>
        <taxon>Chloroflexota</taxon>
        <taxon>Ktedonobacteria</taxon>
        <taxon>Ktedonobacterales</taxon>
        <taxon>Ktedonobacteraceae</taxon>
        <taxon>Ktedonospora</taxon>
    </lineage>
</organism>
<evidence type="ECO:0000313" key="2">
    <source>
        <dbReference type="EMBL" id="GHO43893.1"/>
    </source>
</evidence>
<proteinExistence type="predicted"/>